<protein>
    <submittedName>
        <fullName evidence="1">Tetratricopeptide (TPR) repeat protein</fullName>
    </submittedName>
</protein>
<keyword evidence="2" id="KW-1185">Reference proteome</keyword>
<proteinExistence type="predicted"/>
<reference evidence="1 2" key="1">
    <citation type="submission" date="2021-03" db="EMBL/GenBank/DDBJ databases">
        <title>Genomic Encyclopedia of Type Strains, Phase IV (KMG-IV): sequencing the most valuable type-strain genomes for metagenomic binning, comparative biology and taxonomic classification.</title>
        <authorList>
            <person name="Goeker M."/>
        </authorList>
    </citation>
    <scope>NUCLEOTIDE SEQUENCE [LARGE SCALE GENOMIC DNA]</scope>
    <source>
        <strain evidence="1 2">DSM 21600</strain>
    </source>
</reference>
<comment type="caution">
    <text evidence="1">The sequence shown here is derived from an EMBL/GenBank/DDBJ whole genome shotgun (WGS) entry which is preliminary data.</text>
</comment>
<dbReference type="Gene3D" id="1.25.40.10">
    <property type="entry name" value="Tetratricopeptide repeat domain"/>
    <property type="match status" value="1"/>
</dbReference>
<dbReference type="InterPro" id="IPR011990">
    <property type="entry name" value="TPR-like_helical_dom_sf"/>
</dbReference>
<dbReference type="SUPFAM" id="SSF48452">
    <property type="entry name" value="TPR-like"/>
    <property type="match status" value="1"/>
</dbReference>
<name>A0ABS4E3M0_9HYPH</name>
<evidence type="ECO:0000313" key="2">
    <source>
        <dbReference type="Proteomes" id="UP000759443"/>
    </source>
</evidence>
<dbReference type="EMBL" id="JAGGJU010000011">
    <property type="protein sequence ID" value="MBP1852516.1"/>
    <property type="molecule type" value="Genomic_DNA"/>
</dbReference>
<evidence type="ECO:0000313" key="1">
    <source>
        <dbReference type="EMBL" id="MBP1852516.1"/>
    </source>
</evidence>
<gene>
    <name evidence="1" type="ORF">J2Z17_003973</name>
</gene>
<sequence>MLWLNASIGDAERERGNIEAALAAFEEAAASAGMEGVTNPFVLWGIGACLYDLGRVEEATDPLPRAYMLEGEEIFEDSDPRYLEHLRQRGLIDR</sequence>
<accession>A0ABS4E3M0</accession>
<dbReference type="Proteomes" id="UP000759443">
    <property type="component" value="Unassembled WGS sequence"/>
</dbReference>
<organism evidence="1 2">
    <name type="scientific">Rhizobium halophytocola</name>
    <dbReference type="NCBI Taxonomy" id="735519"/>
    <lineage>
        <taxon>Bacteria</taxon>
        <taxon>Pseudomonadati</taxon>
        <taxon>Pseudomonadota</taxon>
        <taxon>Alphaproteobacteria</taxon>
        <taxon>Hyphomicrobiales</taxon>
        <taxon>Rhizobiaceae</taxon>
        <taxon>Rhizobium/Agrobacterium group</taxon>
        <taxon>Rhizobium</taxon>
    </lineage>
</organism>